<reference evidence="4" key="1">
    <citation type="submission" date="2022-01" db="EMBL/GenBank/DDBJ databases">
        <authorList>
            <person name="King R."/>
        </authorList>
    </citation>
    <scope>NUCLEOTIDE SEQUENCE</scope>
</reference>
<dbReference type="GO" id="GO:0005737">
    <property type="term" value="C:cytoplasm"/>
    <property type="evidence" value="ECO:0007669"/>
    <property type="project" value="TreeGrafter"/>
</dbReference>
<evidence type="ECO:0000259" key="2">
    <source>
        <dbReference type="Pfam" id="PF18701"/>
    </source>
</evidence>
<dbReference type="GO" id="GO:0005634">
    <property type="term" value="C:nucleus"/>
    <property type="evidence" value="ECO:0007669"/>
    <property type="project" value="InterPro"/>
</dbReference>
<organism evidence="4 5">
    <name type="scientific">Nezara viridula</name>
    <name type="common">Southern green stink bug</name>
    <name type="synonym">Cimex viridulus</name>
    <dbReference type="NCBI Taxonomy" id="85310"/>
    <lineage>
        <taxon>Eukaryota</taxon>
        <taxon>Metazoa</taxon>
        <taxon>Ecdysozoa</taxon>
        <taxon>Arthropoda</taxon>
        <taxon>Hexapoda</taxon>
        <taxon>Insecta</taxon>
        <taxon>Pterygota</taxon>
        <taxon>Neoptera</taxon>
        <taxon>Paraneoptera</taxon>
        <taxon>Hemiptera</taxon>
        <taxon>Heteroptera</taxon>
        <taxon>Panheteroptera</taxon>
        <taxon>Pentatomomorpha</taxon>
        <taxon>Pentatomoidea</taxon>
        <taxon>Pentatomidae</taxon>
        <taxon>Pentatominae</taxon>
        <taxon>Nezara</taxon>
    </lineage>
</organism>
<name>A0A9P0E9L9_NEZVI</name>
<feature type="domain" description="DUF5641" evidence="2">
    <location>
        <begin position="43"/>
        <end position="108"/>
    </location>
</feature>
<dbReference type="InterPro" id="IPR027107">
    <property type="entry name" value="Tuberin/Ral-act_asu"/>
</dbReference>
<protein>
    <recommendedName>
        <fullName evidence="6">DUF5641 domain-containing protein</fullName>
    </recommendedName>
</protein>
<dbReference type="EMBL" id="OV725078">
    <property type="protein sequence ID" value="CAH1392613.1"/>
    <property type="molecule type" value="Genomic_DNA"/>
</dbReference>
<dbReference type="InterPro" id="IPR046859">
    <property type="entry name" value="RGPA/RALGAPB_N"/>
</dbReference>
<dbReference type="InterPro" id="IPR040676">
    <property type="entry name" value="DUF5641"/>
</dbReference>
<keyword evidence="1" id="KW-0597">Phosphoprotein</keyword>
<dbReference type="PANTHER" id="PTHR10063:SF11">
    <property type="entry name" value="RHO GTPASE-ACTIVATING PROTEIN CG5521-RELATED"/>
    <property type="match status" value="1"/>
</dbReference>
<gene>
    <name evidence="4" type="ORF">NEZAVI_LOCUS3406</name>
</gene>
<dbReference type="AlphaFoldDB" id="A0A9P0E9L9"/>
<dbReference type="Proteomes" id="UP001152798">
    <property type="component" value="Chromosome 2"/>
</dbReference>
<evidence type="ECO:0000256" key="1">
    <source>
        <dbReference type="ARBA" id="ARBA00022553"/>
    </source>
</evidence>
<evidence type="ECO:0000313" key="4">
    <source>
        <dbReference type="EMBL" id="CAH1392613.1"/>
    </source>
</evidence>
<evidence type="ECO:0008006" key="6">
    <source>
        <dbReference type="Google" id="ProtNLM"/>
    </source>
</evidence>
<feature type="domain" description="Ral GTPase-activating protein subunit alpha/beta N-terminal" evidence="3">
    <location>
        <begin position="130"/>
        <end position="236"/>
    </location>
</feature>
<dbReference type="GO" id="GO:0005096">
    <property type="term" value="F:GTPase activator activity"/>
    <property type="evidence" value="ECO:0007669"/>
    <property type="project" value="InterPro"/>
</dbReference>
<dbReference type="PANTHER" id="PTHR10063">
    <property type="entry name" value="TUBERIN"/>
    <property type="match status" value="1"/>
</dbReference>
<proteinExistence type="predicted"/>
<dbReference type="OrthoDB" id="19311at2759"/>
<dbReference type="Pfam" id="PF18701">
    <property type="entry name" value="DUF5641"/>
    <property type="match status" value="1"/>
</dbReference>
<evidence type="ECO:0000313" key="5">
    <source>
        <dbReference type="Proteomes" id="UP001152798"/>
    </source>
</evidence>
<keyword evidence="5" id="KW-1185">Reference proteome</keyword>
<accession>A0A9P0E9L9</accession>
<dbReference type="Pfam" id="PF20412">
    <property type="entry name" value="RALGAPB_N"/>
    <property type="match status" value="1"/>
</dbReference>
<sequence length="242" mass="28000">MVEYYGPTRIQVFDDNSRCTRIRNDSYIGAINKDNTFVRAGMQRWYNEYVHNLVPRNKWSTDRENLKEGTLVILHEKDVPLQEWRLARIIETLPGPGPDGVVRMNVLQVFVTDAANVFLLDTGAEISTLLDQQVDVCKRVLNIYRYMVMQTHMEARTWEQLLMVLLHITSVILNPSPPKRKEETLGGRLAPAIFQTLIVTWIKANLNVIISRELWDQFLGVLSSLTQWEELVKEWAPQGSSF</sequence>
<evidence type="ECO:0000259" key="3">
    <source>
        <dbReference type="Pfam" id="PF20412"/>
    </source>
</evidence>